<name>A0A478FQA8_9MOLU</name>
<dbReference type="AlphaFoldDB" id="A0A478FQA8"/>
<keyword evidence="2" id="KW-1133">Transmembrane helix</keyword>
<feature type="compositionally biased region" description="Polar residues" evidence="1">
    <location>
        <begin position="58"/>
        <end position="67"/>
    </location>
</feature>
<organism evidence="3 4">
    <name type="scientific">Candidatus Mycoplasma haematohominis</name>
    <dbReference type="NCBI Taxonomy" id="1494318"/>
    <lineage>
        <taxon>Bacteria</taxon>
        <taxon>Bacillati</taxon>
        <taxon>Mycoplasmatota</taxon>
        <taxon>Mollicutes</taxon>
        <taxon>Mycoplasmataceae</taxon>
        <taxon>Mycoplasma</taxon>
    </lineage>
</organism>
<protein>
    <submittedName>
        <fullName evidence="3">Uncharacterized protein</fullName>
    </submittedName>
</protein>
<evidence type="ECO:0000313" key="3">
    <source>
        <dbReference type="EMBL" id="GCE63084.1"/>
    </source>
</evidence>
<evidence type="ECO:0000256" key="2">
    <source>
        <dbReference type="SAM" id="Phobius"/>
    </source>
</evidence>
<evidence type="ECO:0000313" key="4">
    <source>
        <dbReference type="Proteomes" id="UP000324831"/>
    </source>
</evidence>
<feature type="compositionally biased region" description="Basic and acidic residues" evidence="1">
    <location>
        <begin position="34"/>
        <end position="51"/>
    </location>
</feature>
<dbReference type="EMBL" id="BIMN01000001">
    <property type="protein sequence ID" value="GCE63084.1"/>
    <property type="molecule type" value="Genomic_DNA"/>
</dbReference>
<accession>A0A478FQA8</accession>
<keyword evidence="2" id="KW-0812">Transmembrane</keyword>
<comment type="caution">
    <text evidence="3">The sequence shown here is derived from an EMBL/GenBank/DDBJ whole genome shotgun (WGS) entry which is preliminary data.</text>
</comment>
<sequence>MASPGAVVVAGVLGAGAIGAGSVGTYYVINGTGESKKATTPDLSTNEKQKPVTELPKQPSSTGTNEVSGGANVKLQTQDTNTGLNEKTVGRVVSEASQGSVLPESSSRGDAADSNIQPSTPASVEANNLGTERDSQS</sequence>
<keyword evidence="2" id="KW-0472">Membrane</keyword>
<proteinExistence type="predicted"/>
<feature type="compositionally biased region" description="Polar residues" evidence="1">
    <location>
        <begin position="74"/>
        <end position="85"/>
    </location>
</feature>
<dbReference type="Proteomes" id="UP000324831">
    <property type="component" value="Unassembled WGS sequence"/>
</dbReference>
<feature type="compositionally biased region" description="Polar residues" evidence="1">
    <location>
        <begin position="95"/>
        <end position="130"/>
    </location>
</feature>
<feature type="transmembrane region" description="Helical" evidence="2">
    <location>
        <begin position="6"/>
        <end position="29"/>
    </location>
</feature>
<feature type="region of interest" description="Disordered" evidence="1">
    <location>
        <begin position="32"/>
        <end position="137"/>
    </location>
</feature>
<reference evidence="3 4" key="1">
    <citation type="submission" date="2019-01" db="EMBL/GenBank/DDBJ databases">
        <title>Draft genome sequences of Candidatus Mycoplasma haemohominis SWG34-3 identified from a patient with pyrexia, anemia and liver dysfunction.</title>
        <authorList>
            <person name="Sekizuka T."/>
            <person name="Hattori N."/>
            <person name="Katano H."/>
            <person name="Takuma T."/>
            <person name="Ito T."/>
            <person name="Arai N."/>
            <person name="Yanai R."/>
            <person name="Ishii S."/>
            <person name="Miura Y."/>
            <person name="Tokunaga T."/>
            <person name="Watanabe H."/>
            <person name="Nomura N."/>
            <person name="Eguchi J."/>
            <person name="Arai T."/>
            <person name="Hasegawa H."/>
            <person name="Nakamaki T."/>
            <person name="Wakita T."/>
            <person name="Niki Y."/>
            <person name="Kuroda M."/>
        </authorList>
    </citation>
    <scope>NUCLEOTIDE SEQUENCE [LARGE SCALE GENOMIC DNA]</scope>
    <source>
        <strain evidence="3">SWG34-3</strain>
    </source>
</reference>
<gene>
    <name evidence="3" type="ORF">MHSWG343_00620</name>
</gene>
<evidence type="ECO:0000256" key="1">
    <source>
        <dbReference type="SAM" id="MobiDB-lite"/>
    </source>
</evidence>
<dbReference type="RefSeq" id="WP_216082679.1">
    <property type="nucleotide sequence ID" value="NZ_CACTIB010000004.1"/>
</dbReference>